<dbReference type="AlphaFoldDB" id="F6EJ41"/>
<dbReference type="EMBL" id="CP002786">
    <property type="protein sequence ID" value="AEF41273.1"/>
    <property type="molecule type" value="Genomic_DNA"/>
</dbReference>
<accession>F6EJ41</accession>
<dbReference type="STRING" id="443218.AS9A_2826"/>
<gene>
    <name evidence="1" type="ordered locus">AS9A_2826</name>
</gene>
<dbReference type="InterPro" id="IPR059166">
    <property type="entry name" value="PLD-like_cat"/>
</dbReference>
<proteinExistence type="predicted"/>
<dbReference type="CDD" id="cd09176">
    <property type="entry name" value="PLDc_unchar6"/>
    <property type="match status" value="1"/>
</dbReference>
<reference evidence="1 2" key="1">
    <citation type="journal article" date="2011" name="J. Bacteriol.">
        <title>Complete genome sequence of Amycolicicoccus subflavus DQS3-9A1T, an actinomycete isolated from crude oil-polluted soil.</title>
        <authorList>
            <person name="Cai M."/>
            <person name="Chen W.M."/>
            <person name="Nie Y."/>
            <person name="Chi C.Q."/>
            <person name="Wang Y.N."/>
            <person name="Tang Y.Q."/>
            <person name="Li G.Y."/>
            <person name="Wu X.L."/>
        </authorList>
    </citation>
    <scope>NUCLEOTIDE SEQUENCE [LARGE SCALE GENOMIC DNA]</scope>
    <source>
        <strain evidence="2">DSM 45089 / DQS3-9A1</strain>
    </source>
</reference>
<evidence type="ECO:0000313" key="2">
    <source>
        <dbReference type="Proteomes" id="UP000009235"/>
    </source>
</evidence>
<sequence length="300" mass="32815">MNNENLGREVTQLAEGAAIELVLCAPFIKLHVIERLMKSTKEGVCVAVITRWRPEEIAAGVSDPEILSVIEDRGGKVLLHDRLHAKFYRNEAKVLVGSANLTGAALGWSNPSNVELLTSVSAEVVADLECRLQAESVRATPQIATAVSEAAAQLKPLSAAVAPAVGEAWAEWLPRLRQPSDLFTAYSLGAERLSTASASAAKMDLAMLDLPPGLDRQTFTLIVGSRLLQAPSVMAVDEYLLTPRRFGAVVDWIARRHSLDRDCASNTWQTLMRWLLEFLPDRYGRNVPGHSEIIDRKGSR</sequence>
<keyword evidence="2" id="KW-1185">Reference proteome</keyword>
<name>F6EJ41_HOYSD</name>
<evidence type="ECO:0008006" key="3">
    <source>
        <dbReference type="Google" id="ProtNLM"/>
    </source>
</evidence>
<organism evidence="1 2">
    <name type="scientific">Hoyosella subflava (strain DSM 45089 / JCM 17490 / NBRC 109087 / DQS3-9A1)</name>
    <name type="common">Amycolicicoccus subflavus</name>
    <dbReference type="NCBI Taxonomy" id="443218"/>
    <lineage>
        <taxon>Bacteria</taxon>
        <taxon>Bacillati</taxon>
        <taxon>Actinomycetota</taxon>
        <taxon>Actinomycetes</taxon>
        <taxon>Mycobacteriales</taxon>
        <taxon>Hoyosellaceae</taxon>
        <taxon>Hoyosella</taxon>
    </lineage>
</organism>
<dbReference type="eggNOG" id="ENOG5032TUC">
    <property type="taxonomic scope" value="Bacteria"/>
</dbReference>
<dbReference type="SUPFAM" id="SSF56024">
    <property type="entry name" value="Phospholipase D/nuclease"/>
    <property type="match status" value="1"/>
</dbReference>
<protein>
    <recommendedName>
        <fullName evidence="3">PLD phosphodiesterase domain-containing protein</fullName>
    </recommendedName>
</protein>
<evidence type="ECO:0000313" key="1">
    <source>
        <dbReference type="EMBL" id="AEF41273.1"/>
    </source>
</evidence>
<dbReference type="HOGENOM" id="CLU_930409_0_0_11"/>
<dbReference type="Proteomes" id="UP000009235">
    <property type="component" value="Chromosome"/>
</dbReference>
<dbReference type="Gene3D" id="3.30.870.10">
    <property type="entry name" value="Endonuclease Chain A"/>
    <property type="match status" value="1"/>
</dbReference>
<dbReference type="KEGG" id="asd:AS9A_2826"/>